<keyword evidence="1" id="KW-0040">ANK repeat</keyword>
<keyword evidence="4" id="KW-1185">Reference proteome</keyword>
<dbReference type="InterPro" id="IPR002110">
    <property type="entry name" value="Ankyrin_rpt"/>
</dbReference>
<dbReference type="InterPro" id="IPR036770">
    <property type="entry name" value="Ankyrin_rpt-contain_sf"/>
</dbReference>
<dbReference type="PROSITE" id="PS50297">
    <property type="entry name" value="ANK_REP_REGION"/>
    <property type="match status" value="2"/>
</dbReference>
<dbReference type="InterPro" id="IPR003961">
    <property type="entry name" value="FN3_dom"/>
</dbReference>
<dbReference type="Gene3D" id="1.25.40.20">
    <property type="entry name" value="Ankyrin repeat-containing domain"/>
    <property type="match status" value="2"/>
</dbReference>
<dbReference type="SMART" id="SM00248">
    <property type="entry name" value="ANK"/>
    <property type="match status" value="5"/>
</dbReference>
<accession>A0A507BW50</accession>
<dbReference type="SUPFAM" id="SSF49265">
    <property type="entry name" value="Fibronectin type III"/>
    <property type="match status" value="1"/>
</dbReference>
<name>A0A507BW50_9FUNG</name>
<evidence type="ECO:0000256" key="1">
    <source>
        <dbReference type="PROSITE-ProRule" id="PRU00023"/>
    </source>
</evidence>
<dbReference type="AlphaFoldDB" id="A0A507BW50"/>
<dbReference type="PANTHER" id="PTHR24183">
    <property type="entry name" value="FIBRONECTIN TYPE 3 AND ANKYRIN REPEAT DOMAINS PROTEIN 1"/>
    <property type="match status" value="1"/>
</dbReference>
<dbReference type="PROSITE" id="PS50853">
    <property type="entry name" value="FN3"/>
    <property type="match status" value="1"/>
</dbReference>
<evidence type="ECO:0000313" key="4">
    <source>
        <dbReference type="Proteomes" id="UP000319731"/>
    </source>
</evidence>
<dbReference type="PROSITE" id="PS50088">
    <property type="entry name" value="ANK_REPEAT"/>
    <property type="match status" value="2"/>
</dbReference>
<dbReference type="Gene3D" id="2.60.40.10">
    <property type="entry name" value="Immunoglobulins"/>
    <property type="match status" value="1"/>
</dbReference>
<evidence type="ECO:0000259" key="2">
    <source>
        <dbReference type="PROSITE" id="PS50853"/>
    </source>
</evidence>
<dbReference type="OrthoDB" id="2155313at2759"/>
<comment type="caution">
    <text evidence="3">The sequence shown here is derived from an EMBL/GenBank/DDBJ whole genome shotgun (WGS) entry which is preliminary data.</text>
</comment>
<dbReference type="CDD" id="cd00063">
    <property type="entry name" value="FN3"/>
    <property type="match status" value="1"/>
</dbReference>
<proteinExistence type="predicted"/>
<gene>
    <name evidence="3" type="ORF">SmJEL517_g05476</name>
</gene>
<dbReference type="InterPro" id="IPR036116">
    <property type="entry name" value="FN3_sf"/>
</dbReference>
<reference evidence="3 4" key="1">
    <citation type="journal article" date="2019" name="Sci. Rep.">
        <title>Comparative genomics of chytrid fungi reveal insights into the obligate biotrophic and pathogenic lifestyle of Synchytrium endobioticum.</title>
        <authorList>
            <person name="van de Vossenberg B.T.L.H."/>
            <person name="Warris S."/>
            <person name="Nguyen H.D.T."/>
            <person name="van Gent-Pelzer M.P.E."/>
            <person name="Joly D.L."/>
            <person name="van de Geest H.C."/>
            <person name="Bonants P.J.M."/>
            <person name="Smith D.S."/>
            <person name="Levesque C.A."/>
            <person name="van der Lee T.A.J."/>
        </authorList>
    </citation>
    <scope>NUCLEOTIDE SEQUENCE [LARGE SCALE GENOMIC DNA]</scope>
    <source>
        <strain evidence="3 4">JEL517</strain>
    </source>
</reference>
<feature type="repeat" description="ANK" evidence="1">
    <location>
        <begin position="144"/>
        <end position="176"/>
    </location>
</feature>
<protein>
    <recommendedName>
        <fullName evidence="2">Fibronectin type-III domain-containing protein</fullName>
    </recommendedName>
</protein>
<feature type="domain" description="Fibronectin type-III" evidence="2">
    <location>
        <begin position="10"/>
        <end position="103"/>
    </location>
</feature>
<dbReference type="InterPro" id="IPR013783">
    <property type="entry name" value="Ig-like_fold"/>
</dbReference>
<dbReference type="STRING" id="1806994.A0A507BW50"/>
<dbReference type="PANTHER" id="PTHR24183:SF1">
    <property type="entry name" value="FIBRONECTIN TYPE 3 AND ANKYRIN REPEAT DOMAINS PROTEIN 1"/>
    <property type="match status" value="1"/>
</dbReference>
<feature type="repeat" description="ANK" evidence="1">
    <location>
        <begin position="177"/>
        <end position="209"/>
    </location>
</feature>
<dbReference type="RefSeq" id="XP_031022635.1">
    <property type="nucleotide sequence ID" value="XM_031171402.1"/>
</dbReference>
<dbReference type="Proteomes" id="UP000319731">
    <property type="component" value="Unassembled WGS sequence"/>
</dbReference>
<dbReference type="GO" id="GO:0005634">
    <property type="term" value="C:nucleus"/>
    <property type="evidence" value="ECO:0007669"/>
    <property type="project" value="TreeGrafter"/>
</dbReference>
<dbReference type="GO" id="GO:0042981">
    <property type="term" value="P:regulation of apoptotic process"/>
    <property type="evidence" value="ECO:0007669"/>
    <property type="project" value="TreeGrafter"/>
</dbReference>
<dbReference type="Pfam" id="PF12796">
    <property type="entry name" value="Ank_2"/>
    <property type="match status" value="2"/>
</dbReference>
<dbReference type="GeneID" id="42006699"/>
<dbReference type="EMBL" id="QEAO01000050">
    <property type="protein sequence ID" value="TPX31129.1"/>
    <property type="molecule type" value="Genomic_DNA"/>
</dbReference>
<evidence type="ECO:0000313" key="3">
    <source>
        <dbReference type="EMBL" id="TPX31129.1"/>
    </source>
</evidence>
<dbReference type="SUPFAM" id="SSF48403">
    <property type="entry name" value="Ankyrin repeat"/>
    <property type="match status" value="1"/>
</dbReference>
<sequence>MAASSIKSGAEPQIHFDHITTRSATVSWSFDPPLPRKTSVTFTLTTRLMSIPVAEITTHYKGPECSCIAENLFPNEKYVLRLICEWDGGDHTTTEVQFSTPDESDLHRASTQLTRAVTDGDVLATTKLLDTYGKELSLETRDKYGRTQLMVACHQGGHELVSILIEHGADISAKTPSGKTPLAFACSSGNLAAVQVLLKHDASVDKIDSAGTTPLMICCENMVASNSGMQILRALLAAGVSVNIEDQANMTALDRICITSGHVESAKVLVDAGARLVNKPDKRHTKTNLMMAALNGHVGLCRYLLENCHQDPNAKTELGGTARMFAESAGHQGVVELFDAIVWGSSHTTPSIRFQDS</sequence>
<organism evidence="3 4">
    <name type="scientific">Synchytrium microbalum</name>
    <dbReference type="NCBI Taxonomy" id="1806994"/>
    <lineage>
        <taxon>Eukaryota</taxon>
        <taxon>Fungi</taxon>
        <taxon>Fungi incertae sedis</taxon>
        <taxon>Chytridiomycota</taxon>
        <taxon>Chytridiomycota incertae sedis</taxon>
        <taxon>Chytridiomycetes</taxon>
        <taxon>Synchytriales</taxon>
        <taxon>Synchytriaceae</taxon>
        <taxon>Synchytrium</taxon>
    </lineage>
</organism>